<organism evidence="7 8">
    <name type="scientific">Candidatus Enterocloster excrementigallinarum</name>
    <dbReference type="NCBI Taxonomy" id="2838558"/>
    <lineage>
        <taxon>Bacteria</taxon>
        <taxon>Bacillati</taxon>
        <taxon>Bacillota</taxon>
        <taxon>Clostridia</taxon>
        <taxon>Lachnospirales</taxon>
        <taxon>Lachnospiraceae</taxon>
        <taxon>Enterocloster</taxon>
    </lineage>
</organism>
<evidence type="ECO:0000256" key="1">
    <source>
        <dbReference type="ARBA" id="ARBA00001966"/>
    </source>
</evidence>
<feature type="domain" description="Radical SAM core" evidence="6">
    <location>
        <begin position="108"/>
        <end position="366"/>
    </location>
</feature>
<evidence type="ECO:0000259" key="6">
    <source>
        <dbReference type="PROSITE" id="PS51918"/>
    </source>
</evidence>
<keyword evidence="3" id="KW-0479">Metal-binding</keyword>
<gene>
    <name evidence="7" type="ORF">H9931_13070</name>
</gene>
<dbReference type="PANTHER" id="PTHR43409:SF7">
    <property type="entry name" value="BLL1977 PROTEIN"/>
    <property type="match status" value="1"/>
</dbReference>
<dbReference type="GO" id="GO:0051536">
    <property type="term" value="F:iron-sulfur cluster binding"/>
    <property type="evidence" value="ECO:0007669"/>
    <property type="project" value="UniProtKB-KW"/>
</dbReference>
<reference evidence="7" key="2">
    <citation type="submission" date="2021-04" db="EMBL/GenBank/DDBJ databases">
        <authorList>
            <person name="Gilroy R."/>
        </authorList>
    </citation>
    <scope>NUCLEOTIDE SEQUENCE</scope>
    <source>
        <strain evidence="7">CHK198-12963</strain>
    </source>
</reference>
<reference evidence="7" key="1">
    <citation type="journal article" date="2021" name="PeerJ">
        <title>Extensive microbial diversity within the chicken gut microbiome revealed by metagenomics and culture.</title>
        <authorList>
            <person name="Gilroy R."/>
            <person name="Ravi A."/>
            <person name="Getino M."/>
            <person name="Pursley I."/>
            <person name="Horton D.L."/>
            <person name="Alikhan N.F."/>
            <person name="Baker D."/>
            <person name="Gharbi K."/>
            <person name="Hall N."/>
            <person name="Watson M."/>
            <person name="Adriaenssens E.M."/>
            <person name="Foster-Nyarko E."/>
            <person name="Jarju S."/>
            <person name="Secka A."/>
            <person name="Antonio M."/>
            <person name="Oren A."/>
            <person name="Chaudhuri R.R."/>
            <person name="La Ragione R."/>
            <person name="Hildebrand F."/>
            <person name="Pallen M.J."/>
        </authorList>
    </citation>
    <scope>NUCLEOTIDE SEQUENCE</scope>
    <source>
        <strain evidence="7">CHK198-12963</strain>
    </source>
</reference>
<sequence>MKLRFIEPANLPYRRSIQNLFVYDKYIRTPSNGLLTLATIARRYVEDTKMYSESISKIPLKDLLDADIIFLSLFTFNANRGYRLADFLKKRSRALIVLGGLLYRFQAMAGHNTIWPQVHASRGCPHCCDYCALVAAFGRGVRTRSPENVVEDIRQAIAFFDQGHHRLAKVLWITDDNFFANRAWAIQVLNAIIASGIRYQFTIQARFEVGFDDEMLELLKKAGFIELAMGIEFLEDESFKAYHKESTYRQILKSVRNIRRHGLRVRGLFIVGADNHTVGVGKRLARFVIENHISGVLIQSMYFIPGTPVYETHKDRLIGAPAGQPSKCTPDWSRCTGKVVHYPEKLSPSQLQREIIDASRRIYSLPRLADALIHQRGIDRLLFLGEFFWQAWVRRQLKSELPWLSSLPASESRMVSSPCIRPERSSL</sequence>
<dbReference type="SMART" id="SM00729">
    <property type="entry name" value="Elp3"/>
    <property type="match status" value="1"/>
</dbReference>
<dbReference type="GO" id="GO:0005829">
    <property type="term" value="C:cytosol"/>
    <property type="evidence" value="ECO:0007669"/>
    <property type="project" value="TreeGrafter"/>
</dbReference>
<dbReference type="Proteomes" id="UP000823863">
    <property type="component" value="Unassembled WGS sequence"/>
</dbReference>
<dbReference type="SFLD" id="SFLDS00029">
    <property type="entry name" value="Radical_SAM"/>
    <property type="match status" value="1"/>
</dbReference>
<dbReference type="SUPFAM" id="SSF102114">
    <property type="entry name" value="Radical SAM enzymes"/>
    <property type="match status" value="1"/>
</dbReference>
<keyword evidence="2" id="KW-0949">S-adenosyl-L-methionine</keyword>
<evidence type="ECO:0000256" key="5">
    <source>
        <dbReference type="ARBA" id="ARBA00023014"/>
    </source>
</evidence>
<name>A0A9D2PXJ8_9FIRM</name>
<evidence type="ECO:0000313" key="8">
    <source>
        <dbReference type="Proteomes" id="UP000823863"/>
    </source>
</evidence>
<evidence type="ECO:0000313" key="7">
    <source>
        <dbReference type="EMBL" id="HJC67622.1"/>
    </source>
</evidence>
<dbReference type="InterPro" id="IPR007197">
    <property type="entry name" value="rSAM"/>
</dbReference>
<keyword evidence="4" id="KW-0408">Iron</keyword>
<comment type="caution">
    <text evidence="7">The sequence shown here is derived from an EMBL/GenBank/DDBJ whole genome shotgun (WGS) entry which is preliminary data.</text>
</comment>
<dbReference type="PANTHER" id="PTHR43409">
    <property type="entry name" value="ANAEROBIC MAGNESIUM-PROTOPORPHYRIN IX MONOMETHYL ESTER CYCLASE-RELATED"/>
    <property type="match status" value="1"/>
</dbReference>
<evidence type="ECO:0000256" key="2">
    <source>
        <dbReference type="ARBA" id="ARBA00022691"/>
    </source>
</evidence>
<dbReference type="InterPro" id="IPR058240">
    <property type="entry name" value="rSAM_sf"/>
</dbReference>
<evidence type="ECO:0000256" key="4">
    <source>
        <dbReference type="ARBA" id="ARBA00023004"/>
    </source>
</evidence>
<evidence type="ECO:0000256" key="3">
    <source>
        <dbReference type="ARBA" id="ARBA00022723"/>
    </source>
</evidence>
<dbReference type="InterPro" id="IPR051198">
    <property type="entry name" value="BchE-like"/>
</dbReference>
<dbReference type="PROSITE" id="PS51918">
    <property type="entry name" value="RADICAL_SAM"/>
    <property type="match status" value="1"/>
</dbReference>
<dbReference type="InterPro" id="IPR023404">
    <property type="entry name" value="rSAM_horseshoe"/>
</dbReference>
<dbReference type="CDD" id="cd01335">
    <property type="entry name" value="Radical_SAM"/>
    <property type="match status" value="1"/>
</dbReference>
<dbReference type="Gene3D" id="3.80.30.20">
    <property type="entry name" value="tm_1862 like domain"/>
    <property type="match status" value="1"/>
</dbReference>
<comment type="cofactor">
    <cofactor evidence="1">
        <name>[4Fe-4S] cluster</name>
        <dbReference type="ChEBI" id="CHEBI:49883"/>
    </cofactor>
</comment>
<dbReference type="AlphaFoldDB" id="A0A9D2PXJ8"/>
<accession>A0A9D2PXJ8</accession>
<dbReference type="Gene3D" id="3.40.50.280">
    <property type="entry name" value="Cobalamin-binding domain"/>
    <property type="match status" value="1"/>
</dbReference>
<dbReference type="EMBL" id="DWWB01000077">
    <property type="protein sequence ID" value="HJC67622.1"/>
    <property type="molecule type" value="Genomic_DNA"/>
</dbReference>
<keyword evidence="5" id="KW-0411">Iron-sulfur</keyword>
<dbReference type="Pfam" id="PF04055">
    <property type="entry name" value="Radical_SAM"/>
    <property type="match status" value="1"/>
</dbReference>
<protein>
    <submittedName>
        <fullName evidence="7">Radical SAM protein</fullName>
    </submittedName>
</protein>
<dbReference type="InterPro" id="IPR006638">
    <property type="entry name" value="Elp3/MiaA/NifB-like_rSAM"/>
</dbReference>
<dbReference type="GO" id="GO:0046872">
    <property type="term" value="F:metal ion binding"/>
    <property type="evidence" value="ECO:0007669"/>
    <property type="project" value="UniProtKB-KW"/>
</dbReference>
<proteinExistence type="predicted"/>
<dbReference type="GO" id="GO:0003824">
    <property type="term" value="F:catalytic activity"/>
    <property type="evidence" value="ECO:0007669"/>
    <property type="project" value="InterPro"/>
</dbReference>
<dbReference type="SFLD" id="SFLDG01082">
    <property type="entry name" value="B12-binding_domain_containing"/>
    <property type="match status" value="1"/>
</dbReference>